<dbReference type="GO" id="GO:0022857">
    <property type="term" value="F:transmembrane transporter activity"/>
    <property type="evidence" value="ECO:0007669"/>
    <property type="project" value="InterPro"/>
</dbReference>
<evidence type="ECO:0000256" key="6">
    <source>
        <dbReference type="ARBA" id="ARBA00022989"/>
    </source>
</evidence>
<keyword evidence="11" id="KW-1185">Reference proteome</keyword>
<evidence type="ECO:0000256" key="9">
    <source>
        <dbReference type="SAM" id="Phobius"/>
    </source>
</evidence>
<feature type="transmembrane region" description="Helical" evidence="9">
    <location>
        <begin position="204"/>
        <end position="226"/>
    </location>
</feature>
<keyword evidence="2" id="KW-0813">Transport</keyword>
<evidence type="ECO:0000256" key="3">
    <source>
        <dbReference type="ARBA" id="ARBA00022475"/>
    </source>
</evidence>
<feature type="transmembrane region" description="Helical" evidence="9">
    <location>
        <begin position="160"/>
        <end position="184"/>
    </location>
</feature>
<sequence length="356" mass="37397">MAFLESLRQMLDPSIFPILAADGLTNGAVYALLALATVLVFAVTRVIFIPLGEFVVFGTLTLAALQTGRVPGTLTLLVILLAVGALMQAFTQLRAARPARALLTLALAAVAGVVLWALTGWLAPLKSPLWIQALLTMLLIAPLGPLVYRVVYQPLQNATTLVLLIASVALHLALTGAALVFFGPEGSRTPPFLAGQLQLGQVTLSQQSLLVIFASALLMLALYFFFDRTMTGKALRATAVNRVGARLVGISPSSAGSLTFLLAALIGGFGGMLIGPSVAMTYDSGFLIGLKGFIGAIIGGLVSYPLAAAGAVLVGLIESFASFSLSAWKEVIVFTLILPVLLWRSLTTRHVPEDEE</sequence>
<dbReference type="InterPro" id="IPR001851">
    <property type="entry name" value="ABC_transp_permease"/>
</dbReference>
<comment type="similarity">
    <text evidence="8">Belongs to the binding-protein-dependent transport system permease family. LivHM subfamily.</text>
</comment>
<evidence type="ECO:0000313" key="10">
    <source>
        <dbReference type="EMBL" id="SEJ50294.1"/>
    </source>
</evidence>
<organism evidence="10 11">
    <name type="scientific">Deinococcus reticulitermitis</name>
    <dbReference type="NCBI Taxonomy" id="856736"/>
    <lineage>
        <taxon>Bacteria</taxon>
        <taxon>Thermotogati</taxon>
        <taxon>Deinococcota</taxon>
        <taxon>Deinococci</taxon>
        <taxon>Deinococcales</taxon>
        <taxon>Deinococcaceae</taxon>
        <taxon>Deinococcus</taxon>
    </lineage>
</organism>
<evidence type="ECO:0000256" key="2">
    <source>
        <dbReference type="ARBA" id="ARBA00022448"/>
    </source>
</evidence>
<comment type="subcellular location">
    <subcellularLocation>
        <location evidence="1">Cell membrane</location>
        <topology evidence="1">Multi-pass membrane protein</topology>
    </subcellularLocation>
</comment>
<evidence type="ECO:0000256" key="4">
    <source>
        <dbReference type="ARBA" id="ARBA00022692"/>
    </source>
</evidence>
<dbReference type="Pfam" id="PF02653">
    <property type="entry name" value="BPD_transp_2"/>
    <property type="match status" value="1"/>
</dbReference>
<feature type="transmembrane region" description="Helical" evidence="9">
    <location>
        <begin position="293"/>
        <end position="316"/>
    </location>
</feature>
<feature type="transmembrane region" description="Helical" evidence="9">
    <location>
        <begin position="15"/>
        <end position="39"/>
    </location>
</feature>
<evidence type="ECO:0000256" key="5">
    <source>
        <dbReference type="ARBA" id="ARBA00022970"/>
    </source>
</evidence>
<protein>
    <submittedName>
        <fullName evidence="10">Amino acid/amide ABC transporter membrane protein 1, HAAT family (TC 3.A.1.4.-)</fullName>
    </submittedName>
</protein>
<dbReference type="InterPro" id="IPR052157">
    <property type="entry name" value="BCAA_transport_permease"/>
</dbReference>
<feature type="transmembrane region" description="Helical" evidence="9">
    <location>
        <begin position="129"/>
        <end position="148"/>
    </location>
</feature>
<evidence type="ECO:0000256" key="7">
    <source>
        <dbReference type="ARBA" id="ARBA00023136"/>
    </source>
</evidence>
<dbReference type="OrthoDB" id="9807115at2"/>
<dbReference type="AlphaFoldDB" id="A0A1H6ZDU4"/>
<evidence type="ECO:0000256" key="8">
    <source>
        <dbReference type="ARBA" id="ARBA00037998"/>
    </source>
</evidence>
<keyword evidence="6 9" id="KW-1133">Transmembrane helix</keyword>
<reference evidence="11" key="1">
    <citation type="submission" date="2016-10" db="EMBL/GenBank/DDBJ databases">
        <authorList>
            <person name="Varghese N."/>
            <person name="Submissions S."/>
        </authorList>
    </citation>
    <scope>NUCLEOTIDE SEQUENCE [LARGE SCALE GENOMIC DNA]</scope>
    <source>
        <strain evidence="11">CGMCC 1.10218</strain>
    </source>
</reference>
<keyword evidence="5" id="KW-0029">Amino-acid transport</keyword>
<dbReference type="STRING" id="856736.SAMN04488058_10985"/>
<gene>
    <name evidence="10" type="ORF">SAMN04488058_10985</name>
</gene>
<dbReference type="EMBL" id="FNZA01000009">
    <property type="protein sequence ID" value="SEJ50294.1"/>
    <property type="molecule type" value="Genomic_DNA"/>
</dbReference>
<keyword evidence="3" id="KW-1003">Cell membrane</keyword>
<keyword evidence="4 9" id="KW-0812">Transmembrane</keyword>
<feature type="transmembrane region" description="Helical" evidence="9">
    <location>
        <begin position="71"/>
        <end position="90"/>
    </location>
</feature>
<dbReference type="PANTHER" id="PTHR11795:SF450">
    <property type="entry name" value="ABC TRANSPORTER PERMEASE PROTEIN"/>
    <property type="match status" value="1"/>
</dbReference>
<feature type="transmembrane region" description="Helical" evidence="9">
    <location>
        <begin position="328"/>
        <end position="346"/>
    </location>
</feature>
<evidence type="ECO:0000256" key="1">
    <source>
        <dbReference type="ARBA" id="ARBA00004651"/>
    </source>
</evidence>
<dbReference type="CDD" id="cd06582">
    <property type="entry name" value="TM_PBP1_LivH_like"/>
    <property type="match status" value="1"/>
</dbReference>
<dbReference type="GO" id="GO:0006865">
    <property type="term" value="P:amino acid transport"/>
    <property type="evidence" value="ECO:0007669"/>
    <property type="project" value="UniProtKB-KW"/>
</dbReference>
<evidence type="ECO:0000313" key="11">
    <source>
        <dbReference type="Proteomes" id="UP000199223"/>
    </source>
</evidence>
<name>A0A1H6ZDU4_9DEIO</name>
<dbReference type="RefSeq" id="WP_092264664.1">
    <property type="nucleotide sequence ID" value="NZ_FNZA01000009.1"/>
</dbReference>
<proteinExistence type="inferred from homology"/>
<dbReference type="PANTHER" id="PTHR11795">
    <property type="entry name" value="BRANCHED-CHAIN AMINO ACID TRANSPORT SYSTEM PERMEASE PROTEIN LIVH"/>
    <property type="match status" value="1"/>
</dbReference>
<dbReference type="GO" id="GO:0005886">
    <property type="term" value="C:plasma membrane"/>
    <property type="evidence" value="ECO:0007669"/>
    <property type="project" value="UniProtKB-SubCell"/>
</dbReference>
<feature type="transmembrane region" description="Helical" evidence="9">
    <location>
        <begin position="247"/>
        <end position="273"/>
    </location>
</feature>
<keyword evidence="7 9" id="KW-0472">Membrane</keyword>
<dbReference type="Proteomes" id="UP000199223">
    <property type="component" value="Unassembled WGS sequence"/>
</dbReference>
<feature type="transmembrane region" description="Helical" evidence="9">
    <location>
        <begin position="102"/>
        <end position="123"/>
    </location>
</feature>
<accession>A0A1H6ZDU4</accession>